<dbReference type="Pfam" id="PF22698">
    <property type="entry name" value="Semialdhyde_dhC_1"/>
    <property type="match status" value="1"/>
</dbReference>
<evidence type="ECO:0000313" key="7">
    <source>
        <dbReference type="EMBL" id="SNR86172.1"/>
    </source>
</evidence>
<dbReference type="GO" id="GO:0005737">
    <property type="term" value="C:cytoplasm"/>
    <property type="evidence" value="ECO:0007669"/>
    <property type="project" value="UniProtKB-SubCell"/>
</dbReference>
<dbReference type="Proteomes" id="UP000198305">
    <property type="component" value="Unassembled WGS sequence"/>
</dbReference>
<name>A0A238ZSR0_9PROT</name>
<keyword evidence="1 5" id="KW-0055">Arginine biosynthesis</keyword>
<dbReference type="SMART" id="SM00859">
    <property type="entry name" value="Semialdhyde_dh"/>
    <property type="match status" value="1"/>
</dbReference>
<dbReference type="InterPro" id="IPR036291">
    <property type="entry name" value="NAD(P)-bd_dom_sf"/>
</dbReference>
<dbReference type="EMBL" id="FZOA01000005">
    <property type="protein sequence ID" value="SNR86172.1"/>
    <property type="molecule type" value="Genomic_DNA"/>
</dbReference>
<feature type="domain" description="Semialdehyde dehydrogenase NAD-binding" evidence="6">
    <location>
        <begin position="17"/>
        <end position="155"/>
    </location>
</feature>
<dbReference type="UniPathway" id="UPA00068">
    <property type="reaction ID" value="UER00108"/>
</dbReference>
<dbReference type="GO" id="GO:0006526">
    <property type="term" value="P:L-arginine biosynthetic process"/>
    <property type="evidence" value="ECO:0007669"/>
    <property type="project" value="UniProtKB-UniRule"/>
</dbReference>
<dbReference type="SUPFAM" id="SSF51735">
    <property type="entry name" value="NAD(P)-binding Rossmann-fold domains"/>
    <property type="match status" value="1"/>
</dbReference>
<keyword evidence="3 5" id="KW-0521">NADP</keyword>
<dbReference type="CDD" id="cd17895">
    <property type="entry name" value="AGPR_1_N"/>
    <property type="match status" value="1"/>
</dbReference>
<dbReference type="NCBIfam" id="TIGR01850">
    <property type="entry name" value="argC"/>
    <property type="match status" value="1"/>
</dbReference>
<keyword evidence="8" id="KW-1185">Reference proteome</keyword>
<comment type="catalytic activity">
    <reaction evidence="5">
        <text>N-acetyl-L-glutamate 5-semialdehyde + phosphate + NADP(+) = N-acetyl-L-glutamyl 5-phosphate + NADPH + H(+)</text>
        <dbReference type="Rhea" id="RHEA:21588"/>
        <dbReference type="ChEBI" id="CHEBI:15378"/>
        <dbReference type="ChEBI" id="CHEBI:29123"/>
        <dbReference type="ChEBI" id="CHEBI:43474"/>
        <dbReference type="ChEBI" id="CHEBI:57783"/>
        <dbReference type="ChEBI" id="CHEBI:57936"/>
        <dbReference type="ChEBI" id="CHEBI:58349"/>
        <dbReference type="EC" id="1.2.1.38"/>
    </reaction>
</comment>
<dbReference type="PANTHER" id="PTHR32338:SF10">
    <property type="entry name" value="N-ACETYL-GAMMA-GLUTAMYL-PHOSPHATE REDUCTASE, CHLOROPLASTIC-RELATED"/>
    <property type="match status" value="1"/>
</dbReference>
<reference evidence="8" key="1">
    <citation type="submission" date="2017-06" db="EMBL/GenBank/DDBJ databases">
        <authorList>
            <person name="Varghese N."/>
            <person name="Submissions S."/>
        </authorList>
    </citation>
    <scope>NUCLEOTIDE SEQUENCE [LARGE SCALE GENOMIC DNA]</scope>
    <source>
        <strain evidence="8">Ca-68</strain>
    </source>
</reference>
<comment type="pathway">
    <text evidence="5">Amino-acid biosynthesis; L-arginine biosynthesis; N(2)-acetyl-L-ornithine from L-glutamate: step 3/4.</text>
</comment>
<dbReference type="HAMAP" id="MF_00150">
    <property type="entry name" value="ArgC_type1"/>
    <property type="match status" value="1"/>
</dbReference>
<evidence type="ECO:0000313" key="8">
    <source>
        <dbReference type="Proteomes" id="UP000198305"/>
    </source>
</evidence>
<dbReference type="InterPro" id="IPR050085">
    <property type="entry name" value="AGPR"/>
</dbReference>
<evidence type="ECO:0000256" key="4">
    <source>
        <dbReference type="ARBA" id="ARBA00023002"/>
    </source>
</evidence>
<evidence type="ECO:0000259" key="6">
    <source>
        <dbReference type="SMART" id="SM00859"/>
    </source>
</evidence>
<dbReference type="GO" id="GO:0003942">
    <property type="term" value="F:N-acetyl-gamma-glutamyl-phosphate reductase activity"/>
    <property type="evidence" value="ECO:0007669"/>
    <property type="project" value="UniProtKB-UniRule"/>
</dbReference>
<dbReference type="GO" id="GO:0051287">
    <property type="term" value="F:NAD binding"/>
    <property type="evidence" value="ECO:0007669"/>
    <property type="project" value="InterPro"/>
</dbReference>
<keyword evidence="5" id="KW-0963">Cytoplasm</keyword>
<comment type="similarity">
    <text evidence="5">Belongs to the NAGSA dehydrogenase family. Type 1 subfamily.</text>
</comment>
<comment type="subcellular location">
    <subcellularLocation>
        <location evidence="5">Cytoplasm</location>
    </subcellularLocation>
</comment>
<proteinExistence type="inferred from homology"/>
<accession>A0A238ZSR0</accession>
<sequence>MVTAAQLLRRIGGLPVKVGVAGGTGYVGAELVRLLAEHPHVRLHAVTSGGSIGKCVNEHYPYIPKYLNLRFVDIDDPVLLECDVVIFSTPLGTIMRYARSFLERGIRVIDLSPDFSLENQEVWKSRFALEHSSPELIPSTIFGLPEINRAAIKKALLLNSPSSYSTAIILGVLPLLAPGKMKEESLVADIVVGMTAHGRVMSHTAMFAEHSDTMQAFDVDFPLARTETESVISRIHGKRIELTCIPHSAPLITGLHATLYLKVDPEIDLFKLYKEFYRKEIFVEVLPAGCVPETRNVRGSNYCKIAPHRQKDGAAVILVALDNLIKGAAGQAIQNLNIMFGLNESDGLHAIDTDPKGHTA</sequence>
<dbReference type="OrthoDB" id="9801289at2"/>
<evidence type="ECO:0000256" key="5">
    <source>
        <dbReference type="HAMAP-Rule" id="MF_00150"/>
    </source>
</evidence>
<evidence type="ECO:0000256" key="1">
    <source>
        <dbReference type="ARBA" id="ARBA00022571"/>
    </source>
</evidence>
<dbReference type="RefSeq" id="WP_089375578.1">
    <property type="nucleotide sequence ID" value="NZ_FZOA01000005.1"/>
</dbReference>
<keyword evidence="4 5" id="KW-0560">Oxidoreductase</keyword>
<dbReference type="InterPro" id="IPR058924">
    <property type="entry name" value="AGPR_dimerisation_dom"/>
</dbReference>
<dbReference type="AlphaFoldDB" id="A0A238ZSR0"/>
<dbReference type="SUPFAM" id="SSF55347">
    <property type="entry name" value="Glyceraldehyde-3-phosphate dehydrogenase-like, C-terminal domain"/>
    <property type="match status" value="1"/>
</dbReference>
<protein>
    <recommendedName>
        <fullName evidence="5">N-acetyl-gamma-glutamyl-phosphate reductase</fullName>
        <shortName evidence="5">AGPR</shortName>
        <ecNumber evidence="5">1.2.1.38</ecNumber>
    </recommendedName>
    <alternativeName>
        <fullName evidence="5">N-acetyl-glutamate semialdehyde dehydrogenase</fullName>
        <shortName evidence="5">NAGSA dehydrogenase</shortName>
    </alternativeName>
</protein>
<dbReference type="InterPro" id="IPR000534">
    <property type="entry name" value="Semialdehyde_DH_NAD-bd"/>
</dbReference>
<comment type="function">
    <text evidence="5">Catalyzes the NADPH-dependent reduction of N-acetyl-5-glutamyl phosphate to yield N-acetyl-L-glutamate 5-semialdehyde.</text>
</comment>
<gene>
    <name evidence="5" type="primary">argC</name>
    <name evidence="7" type="ORF">SAMN05192560_1486</name>
</gene>
<dbReference type="GO" id="GO:0070401">
    <property type="term" value="F:NADP+ binding"/>
    <property type="evidence" value="ECO:0007669"/>
    <property type="project" value="InterPro"/>
</dbReference>
<dbReference type="PANTHER" id="PTHR32338">
    <property type="entry name" value="N-ACETYL-GAMMA-GLUTAMYL-PHOSPHATE REDUCTASE, CHLOROPLASTIC-RELATED-RELATED"/>
    <property type="match status" value="1"/>
</dbReference>
<dbReference type="EC" id="1.2.1.38" evidence="5"/>
<keyword evidence="2 5" id="KW-0028">Amino-acid biosynthesis</keyword>
<organism evidence="7 8">
    <name type="scientific">Methylobacillus rhizosphaerae</name>
    <dbReference type="NCBI Taxonomy" id="551994"/>
    <lineage>
        <taxon>Bacteria</taxon>
        <taxon>Pseudomonadati</taxon>
        <taxon>Pseudomonadota</taxon>
        <taxon>Betaproteobacteria</taxon>
        <taxon>Nitrosomonadales</taxon>
        <taxon>Methylophilaceae</taxon>
        <taxon>Methylobacillus</taxon>
    </lineage>
</organism>
<dbReference type="Gene3D" id="3.40.50.720">
    <property type="entry name" value="NAD(P)-binding Rossmann-like Domain"/>
    <property type="match status" value="1"/>
</dbReference>
<evidence type="ECO:0000256" key="3">
    <source>
        <dbReference type="ARBA" id="ARBA00022857"/>
    </source>
</evidence>
<dbReference type="Pfam" id="PF01118">
    <property type="entry name" value="Semialdhyde_dh"/>
    <property type="match status" value="1"/>
</dbReference>
<comment type="caution">
    <text evidence="5">Lacks conserved residue(s) required for the propagation of feature annotation.</text>
</comment>
<evidence type="ECO:0000256" key="2">
    <source>
        <dbReference type="ARBA" id="ARBA00022605"/>
    </source>
</evidence>
<dbReference type="Gene3D" id="3.30.360.10">
    <property type="entry name" value="Dihydrodipicolinate Reductase, domain 2"/>
    <property type="match status" value="1"/>
</dbReference>
<dbReference type="InterPro" id="IPR000706">
    <property type="entry name" value="AGPR_type-1"/>
</dbReference>